<reference evidence="3 4" key="1">
    <citation type="journal article" date="2020" name="Biotechnol. Biofuels">
        <title>New insights from the biogas microbiome by comprehensive genome-resolved metagenomics of nearly 1600 species originating from multiple anaerobic digesters.</title>
        <authorList>
            <person name="Campanaro S."/>
            <person name="Treu L."/>
            <person name="Rodriguez-R L.M."/>
            <person name="Kovalovszki A."/>
            <person name="Ziels R.M."/>
            <person name="Maus I."/>
            <person name="Zhu X."/>
            <person name="Kougias P.G."/>
            <person name="Basile A."/>
            <person name="Luo G."/>
            <person name="Schluter A."/>
            <person name="Konstantinidis K.T."/>
            <person name="Angelidaki I."/>
        </authorList>
    </citation>
    <scope>NUCLEOTIDE SEQUENCE [LARGE SCALE GENOMIC DNA]</scope>
    <source>
        <strain evidence="3">AS06rmzACSIP_256</strain>
    </source>
</reference>
<evidence type="ECO:0000256" key="1">
    <source>
        <dbReference type="ARBA" id="ARBA00005254"/>
    </source>
</evidence>
<dbReference type="Gene3D" id="3.90.226.10">
    <property type="entry name" value="2-enoyl-CoA Hydratase, Chain A, domain 1"/>
    <property type="match status" value="1"/>
</dbReference>
<comment type="similarity">
    <text evidence="1">Belongs to the enoyl-CoA hydratase/isomerase family.</text>
</comment>
<dbReference type="SUPFAM" id="SSF52096">
    <property type="entry name" value="ClpP/crotonase"/>
    <property type="match status" value="1"/>
</dbReference>
<keyword evidence="3" id="KW-0413">Isomerase</keyword>
<dbReference type="Gene3D" id="1.10.12.10">
    <property type="entry name" value="Lyase 2-enoyl-coa Hydratase, Chain A, domain 2"/>
    <property type="match status" value="1"/>
</dbReference>
<organism evidence="3 4">
    <name type="scientific">Thauera phenolivorans</name>
    <dbReference type="NCBI Taxonomy" id="1792543"/>
    <lineage>
        <taxon>Bacteria</taxon>
        <taxon>Pseudomonadati</taxon>
        <taxon>Pseudomonadota</taxon>
        <taxon>Betaproteobacteria</taxon>
        <taxon>Rhodocyclales</taxon>
        <taxon>Zoogloeaceae</taxon>
        <taxon>Thauera</taxon>
    </lineage>
</organism>
<dbReference type="InterPro" id="IPR029045">
    <property type="entry name" value="ClpP/crotonase-like_dom_sf"/>
</dbReference>
<dbReference type="InterPro" id="IPR014748">
    <property type="entry name" value="Enoyl-CoA_hydra_C"/>
</dbReference>
<dbReference type="PANTHER" id="PTHR11941:SF54">
    <property type="entry name" value="ENOYL-COA HYDRATASE, MITOCHONDRIAL"/>
    <property type="match status" value="1"/>
</dbReference>
<protein>
    <submittedName>
        <fullName evidence="3">Enoyl-CoA hydratase/isomerase family protein</fullName>
    </submittedName>
</protein>
<dbReference type="PANTHER" id="PTHR11941">
    <property type="entry name" value="ENOYL-COA HYDRATASE-RELATED"/>
    <property type="match status" value="1"/>
</dbReference>
<comment type="caution">
    <text evidence="3">The sequence shown here is derived from an EMBL/GenBank/DDBJ whole genome shotgun (WGS) entry which is preliminary data.</text>
</comment>
<name>A0A7X7LXX3_9RHOO</name>
<gene>
    <name evidence="3" type="ORF">GX576_13040</name>
</gene>
<dbReference type="AlphaFoldDB" id="A0A7X7LXX3"/>
<evidence type="ECO:0000313" key="4">
    <source>
        <dbReference type="Proteomes" id="UP000536534"/>
    </source>
</evidence>
<proteinExistence type="inferred from homology"/>
<dbReference type="GO" id="GO:0016829">
    <property type="term" value="F:lyase activity"/>
    <property type="evidence" value="ECO:0007669"/>
    <property type="project" value="UniProtKB-KW"/>
</dbReference>
<keyword evidence="2" id="KW-0456">Lyase</keyword>
<dbReference type="CDD" id="cd06558">
    <property type="entry name" value="crotonase-like"/>
    <property type="match status" value="1"/>
</dbReference>
<sequence length="261" mass="28008">MKTRIDLEISDSGVATVSLCNPAKLNAVNAEMWRGLSAAMRRIAETPELRCVIVRGAGEDAFAAGGDIEEFLSVRATVDDALHYHDELVANALNAVRDCAIPTVAAIRGACVGGGLEIAGCCDIRIAGESARFGAPINRLGFSMYPGEMAGLLALVGPAVVLEILLEGRILDARDALHKGLLSRVVDDEMVFEEAAACAARICAGAPLVARWHKQWVRRLTSGAPLTDAEKREAFAFLDTEDYREGLDAFLAKRKPEFKGR</sequence>
<evidence type="ECO:0000313" key="3">
    <source>
        <dbReference type="EMBL" id="NLF55298.1"/>
    </source>
</evidence>
<dbReference type="GO" id="GO:0006635">
    <property type="term" value="P:fatty acid beta-oxidation"/>
    <property type="evidence" value="ECO:0007669"/>
    <property type="project" value="TreeGrafter"/>
</dbReference>
<dbReference type="EMBL" id="JAAYYV010000360">
    <property type="protein sequence ID" value="NLF55298.1"/>
    <property type="molecule type" value="Genomic_DNA"/>
</dbReference>
<dbReference type="Pfam" id="PF00378">
    <property type="entry name" value="ECH_1"/>
    <property type="match status" value="1"/>
</dbReference>
<dbReference type="GO" id="GO:0016853">
    <property type="term" value="F:isomerase activity"/>
    <property type="evidence" value="ECO:0007669"/>
    <property type="project" value="UniProtKB-KW"/>
</dbReference>
<dbReference type="Proteomes" id="UP000536534">
    <property type="component" value="Unassembled WGS sequence"/>
</dbReference>
<dbReference type="InterPro" id="IPR001753">
    <property type="entry name" value="Enoyl-CoA_hydra/iso"/>
</dbReference>
<evidence type="ECO:0000256" key="2">
    <source>
        <dbReference type="ARBA" id="ARBA00023239"/>
    </source>
</evidence>
<accession>A0A7X7LXX3</accession>